<dbReference type="EMBL" id="CAMAPF010000984">
    <property type="protein sequence ID" value="CAH9134701.1"/>
    <property type="molecule type" value="Genomic_DNA"/>
</dbReference>
<comment type="caution">
    <text evidence="2">The sequence shown here is derived from an EMBL/GenBank/DDBJ whole genome shotgun (WGS) entry which is preliminary data.</text>
</comment>
<protein>
    <submittedName>
        <fullName evidence="2">Uncharacterized protein</fullName>
    </submittedName>
</protein>
<gene>
    <name evidence="2" type="ORF">CEPIT_LOCUS33938</name>
</gene>
<evidence type="ECO:0000256" key="1">
    <source>
        <dbReference type="SAM" id="MobiDB-lite"/>
    </source>
</evidence>
<proteinExistence type="predicted"/>
<accession>A0AAV0FGJ4</accession>
<feature type="compositionally biased region" description="Basic and acidic residues" evidence="1">
    <location>
        <begin position="140"/>
        <end position="149"/>
    </location>
</feature>
<dbReference type="Proteomes" id="UP001152523">
    <property type="component" value="Unassembled WGS sequence"/>
</dbReference>
<reference evidence="2" key="1">
    <citation type="submission" date="2022-07" db="EMBL/GenBank/DDBJ databases">
        <authorList>
            <person name="Macas J."/>
            <person name="Novak P."/>
            <person name="Neumann P."/>
        </authorList>
    </citation>
    <scope>NUCLEOTIDE SEQUENCE</scope>
</reference>
<feature type="region of interest" description="Disordered" evidence="1">
    <location>
        <begin position="96"/>
        <end position="166"/>
    </location>
</feature>
<feature type="compositionally biased region" description="Basic and acidic residues" evidence="1">
    <location>
        <begin position="112"/>
        <end position="121"/>
    </location>
</feature>
<feature type="compositionally biased region" description="Basic and acidic residues" evidence="1">
    <location>
        <begin position="157"/>
        <end position="166"/>
    </location>
</feature>
<sequence length="166" mass="19166">MTQPVFFFLPPSFSSNQDFSSDPSFPLHVFAFTPRFFISFFAVSGTEVMSPSLMRNFRYRGRSECRVPKLPSPSVGSATPLAAVFLNEKGKKTMEVNGVEPWKRRRSGDNVGRVEEEERRESRKKGRRSGSGSQLEELAEERKNKERREGKKKQKQDRKENKQNEK</sequence>
<evidence type="ECO:0000313" key="2">
    <source>
        <dbReference type="EMBL" id="CAH9134701.1"/>
    </source>
</evidence>
<name>A0AAV0FGJ4_9ASTE</name>
<evidence type="ECO:0000313" key="3">
    <source>
        <dbReference type="Proteomes" id="UP001152523"/>
    </source>
</evidence>
<organism evidence="2 3">
    <name type="scientific">Cuscuta epithymum</name>
    <dbReference type="NCBI Taxonomy" id="186058"/>
    <lineage>
        <taxon>Eukaryota</taxon>
        <taxon>Viridiplantae</taxon>
        <taxon>Streptophyta</taxon>
        <taxon>Embryophyta</taxon>
        <taxon>Tracheophyta</taxon>
        <taxon>Spermatophyta</taxon>
        <taxon>Magnoliopsida</taxon>
        <taxon>eudicotyledons</taxon>
        <taxon>Gunneridae</taxon>
        <taxon>Pentapetalae</taxon>
        <taxon>asterids</taxon>
        <taxon>lamiids</taxon>
        <taxon>Solanales</taxon>
        <taxon>Convolvulaceae</taxon>
        <taxon>Cuscuteae</taxon>
        <taxon>Cuscuta</taxon>
        <taxon>Cuscuta subgen. Cuscuta</taxon>
    </lineage>
</organism>
<dbReference type="AlphaFoldDB" id="A0AAV0FGJ4"/>
<keyword evidence="3" id="KW-1185">Reference proteome</keyword>